<accession>D5ENK1</accession>
<dbReference type="Proteomes" id="UP000000925">
    <property type="component" value="Chromosome"/>
</dbReference>
<dbReference type="eggNOG" id="COG0589">
    <property type="taxonomic scope" value="Bacteria"/>
</dbReference>
<keyword evidence="4" id="KW-1185">Reference proteome</keyword>
<organism evidence="3 4">
    <name type="scientific">Coraliomargarita akajimensis (strain DSM 45221 / IAM 15411 / JCM 23193 / KCTC 12865 / 04OKA010-24)</name>
    <dbReference type="NCBI Taxonomy" id="583355"/>
    <lineage>
        <taxon>Bacteria</taxon>
        <taxon>Pseudomonadati</taxon>
        <taxon>Verrucomicrobiota</taxon>
        <taxon>Opitutia</taxon>
        <taxon>Puniceicoccales</taxon>
        <taxon>Coraliomargaritaceae</taxon>
        <taxon>Coraliomargarita</taxon>
    </lineage>
</organism>
<dbReference type="PANTHER" id="PTHR46268">
    <property type="entry name" value="STRESS RESPONSE PROTEIN NHAX"/>
    <property type="match status" value="1"/>
</dbReference>
<evidence type="ECO:0000313" key="3">
    <source>
        <dbReference type="EMBL" id="ADE55477.1"/>
    </source>
</evidence>
<dbReference type="Pfam" id="PF00582">
    <property type="entry name" value="Usp"/>
    <property type="match status" value="2"/>
</dbReference>
<dbReference type="AlphaFoldDB" id="D5ENK1"/>
<dbReference type="RefSeq" id="WP_013044199.1">
    <property type="nucleotide sequence ID" value="NC_014008.1"/>
</dbReference>
<dbReference type="KEGG" id="caa:Caka_2461"/>
<proteinExistence type="inferred from homology"/>
<feature type="domain" description="UspA" evidence="2">
    <location>
        <begin position="1"/>
        <end position="152"/>
    </location>
</feature>
<protein>
    <submittedName>
        <fullName evidence="3">UspA domain protein</fullName>
    </submittedName>
</protein>
<dbReference type="EMBL" id="CP001998">
    <property type="protein sequence ID" value="ADE55477.1"/>
    <property type="molecule type" value="Genomic_DNA"/>
</dbReference>
<dbReference type="CDD" id="cd00293">
    <property type="entry name" value="USP-like"/>
    <property type="match status" value="2"/>
</dbReference>
<gene>
    <name evidence="3" type="ordered locus">Caka_2461</name>
</gene>
<evidence type="ECO:0000256" key="1">
    <source>
        <dbReference type="ARBA" id="ARBA00008791"/>
    </source>
</evidence>
<dbReference type="PRINTS" id="PR01438">
    <property type="entry name" value="UNVRSLSTRESS"/>
</dbReference>
<evidence type="ECO:0000313" key="4">
    <source>
        <dbReference type="Proteomes" id="UP000000925"/>
    </source>
</evidence>
<dbReference type="SUPFAM" id="SSF52402">
    <property type="entry name" value="Adenine nucleotide alpha hydrolases-like"/>
    <property type="match status" value="2"/>
</dbReference>
<feature type="domain" description="UspA" evidence="2">
    <location>
        <begin position="159"/>
        <end position="281"/>
    </location>
</feature>
<dbReference type="STRING" id="583355.Caka_2461"/>
<reference evidence="3 4" key="1">
    <citation type="journal article" date="2010" name="Stand. Genomic Sci.">
        <title>Complete genome sequence of Coraliomargarita akajimensis type strain (04OKA010-24).</title>
        <authorList>
            <person name="Mavromatis K."/>
            <person name="Abt B."/>
            <person name="Brambilla E."/>
            <person name="Lapidus A."/>
            <person name="Copeland A."/>
            <person name="Deshpande S."/>
            <person name="Nolan M."/>
            <person name="Lucas S."/>
            <person name="Tice H."/>
            <person name="Cheng J.F."/>
            <person name="Han C."/>
            <person name="Detter J.C."/>
            <person name="Woyke T."/>
            <person name="Goodwin L."/>
            <person name="Pitluck S."/>
            <person name="Held B."/>
            <person name="Brettin T."/>
            <person name="Tapia R."/>
            <person name="Ivanova N."/>
            <person name="Mikhailova N."/>
            <person name="Pati A."/>
            <person name="Liolios K."/>
            <person name="Chen A."/>
            <person name="Palaniappan K."/>
            <person name="Land M."/>
            <person name="Hauser L."/>
            <person name="Chang Y.J."/>
            <person name="Jeffries C.D."/>
            <person name="Rohde M."/>
            <person name="Goker M."/>
            <person name="Bristow J."/>
            <person name="Eisen J.A."/>
            <person name="Markowitz V."/>
            <person name="Hugenholtz P."/>
            <person name="Klenk H.P."/>
            <person name="Kyrpides N.C."/>
        </authorList>
    </citation>
    <scope>NUCLEOTIDE SEQUENCE [LARGE SCALE GENOMIC DNA]</scope>
    <source>
        <strain evidence="4">DSM 45221 / IAM 15411 / JCM 23193 / KCTC 12865</strain>
    </source>
</reference>
<dbReference type="Gene3D" id="3.40.50.12370">
    <property type="match status" value="1"/>
</dbReference>
<sequence length="281" mass="31173">MRHILVCTDGSSYSQESCRYGAWLAQQSGASITALYVTDMRQFEVPAVADLSGSLGIQPFEGMIAQMQEVEKLKAGFVEEQAKQVFEEAALLDRYEFKHETGLLVDLLVEYSADVDLILLGKRGENVNFATEHLGSSLERVLRTVKLPCLVTSREFKEIKRVALAYDGSESSRAAVRFLTQRDPFKQFELHVLSVVEGHKEDVAAQHLDEADEALKAAGMKPVCQVLGGEVESSIAEYIQSNSVNLLVAGAYGHSRIREFLIGSTTTELLRRCHVPVLCFR</sequence>
<dbReference type="PANTHER" id="PTHR46268:SF6">
    <property type="entry name" value="UNIVERSAL STRESS PROTEIN UP12"/>
    <property type="match status" value="1"/>
</dbReference>
<evidence type="ECO:0000259" key="2">
    <source>
        <dbReference type="Pfam" id="PF00582"/>
    </source>
</evidence>
<comment type="similarity">
    <text evidence="1">Belongs to the universal stress protein A family.</text>
</comment>
<dbReference type="InterPro" id="IPR006016">
    <property type="entry name" value="UspA"/>
</dbReference>
<dbReference type="OrthoDB" id="9804721at2"/>
<name>D5ENK1_CORAD</name>
<dbReference type="HOGENOM" id="CLU_049301_5_1_0"/>
<dbReference type="InterPro" id="IPR006015">
    <property type="entry name" value="Universal_stress_UspA"/>
</dbReference>